<dbReference type="RefSeq" id="WP_268213506.1">
    <property type="nucleotide sequence ID" value="NZ_CP107241.1"/>
</dbReference>
<organism evidence="3 4">
    <name type="scientific">Xanthomonas hortorum</name>
    <dbReference type="NCBI Taxonomy" id="56454"/>
    <lineage>
        <taxon>Bacteria</taxon>
        <taxon>Pseudomonadati</taxon>
        <taxon>Pseudomonadota</taxon>
        <taxon>Gammaproteobacteria</taxon>
        <taxon>Lysobacterales</taxon>
        <taxon>Lysobacteraceae</taxon>
        <taxon>Xanthomonas</taxon>
    </lineage>
</organism>
<dbReference type="EMBL" id="CP107241">
    <property type="protein sequence ID" value="WAH64487.1"/>
    <property type="molecule type" value="Genomic_DNA"/>
</dbReference>
<evidence type="ECO:0000256" key="1">
    <source>
        <dbReference type="SAM" id="Phobius"/>
    </source>
</evidence>
<sequence>MESAVDFRKRLIRQAGLAPSIVDAAWPEWWSEQADTSDSAKTELRFSIARKLGLDPRTLLDDQAPRWIWEDAARFKSFRGDVQGHQPAISSFGMALGRILLGATEHADVELPGQMDAAQLRTLMLQNRRIVGLLELIQLAWGLGIPVIHLRAYPLSAKLMSAMSICLNSRFVIFLAKDSQYPAPSAFHLAHELGHIFLRHLAPGQSIVDLGGLGDPDDDADDEEQQADAFAMELLTGDPRLRLHVEGEGRSARQLAEQARLIQREHRIEAGIVALSYGFQTKNWPTAIASLAQIYEHPFPVWKAVNRIAERNIQWSELDDESESYLRAVMGGNNG</sequence>
<keyword evidence="1" id="KW-0472">Membrane</keyword>
<evidence type="ECO:0000259" key="2">
    <source>
        <dbReference type="Pfam" id="PF06114"/>
    </source>
</evidence>
<evidence type="ECO:0000313" key="3">
    <source>
        <dbReference type="EMBL" id="WAH64487.1"/>
    </source>
</evidence>
<feature type="domain" description="IrrE N-terminal-like" evidence="2">
    <location>
        <begin position="170"/>
        <end position="257"/>
    </location>
</feature>
<dbReference type="InterPro" id="IPR010359">
    <property type="entry name" value="IrrE_HExxH"/>
</dbReference>
<reference evidence="3" key="1">
    <citation type="submission" date="2022-10" db="EMBL/GenBank/DDBJ databases">
        <title>Complete genome sequence resource for Xanthomonas hortorum isolated from Greek Oregano.</title>
        <authorList>
            <person name="Gonzalez-Tobon J."/>
            <person name="Helmann T.C."/>
            <person name="Daughtrey M."/>
            <person name="Stodghill P.V."/>
            <person name="Filiatrault M.J."/>
        </authorList>
    </citation>
    <scope>NUCLEOTIDE SEQUENCE</scope>
    <source>
        <strain evidence="3">Oregano 108</strain>
    </source>
</reference>
<keyword evidence="1" id="KW-0812">Transmembrane</keyword>
<feature type="transmembrane region" description="Helical" evidence="1">
    <location>
        <begin position="130"/>
        <end position="149"/>
    </location>
</feature>
<keyword evidence="1" id="KW-1133">Transmembrane helix</keyword>
<proteinExistence type="predicted"/>
<gene>
    <name evidence="3" type="ORF">OEG85_00305</name>
</gene>
<accession>A0AA47IBI1</accession>
<dbReference type="AlphaFoldDB" id="A0AA47IBI1"/>
<dbReference type="Proteomes" id="UP001164737">
    <property type="component" value="Chromosome"/>
</dbReference>
<dbReference type="Pfam" id="PF06114">
    <property type="entry name" value="Peptidase_M78"/>
    <property type="match status" value="1"/>
</dbReference>
<dbReference type="Gene3D" id="1.10.10.2910">
    <property type="match status" value="1"/>
</dbReference>
<name>A0AA47IBI1_9XANT</name>
<evidence type="ECO:0000313" key="4">
    <source>
        <dbReference type="Proteomes" id="UP001164737"/>
    </source>
</evidence>
<protein>
    <submittedName>
        <fullName evidence="3">ImmA/IrrE family metallo-endopeptidase</fullName>
    </submittedName>
</protein>